<evidence type="ECO:0000313" key="10">
    <source>
        <dbReference type="Proteomes" id="UP000694395"/>
    </source>
</evidence>
<proteinExistence type="inferred from homology"/>
<dbReference type="InterPro" id="IPR010497">
    <property type="entry name" value="Epoxide_hydro_N"/>
</dbReference>
<dbReference type="GO" id="GO:0033961">
    <property type="term" value="F:cis-stilbene-oxide hydrolase activity"/>
    <property type="evidence" value="ECO:0007669"/>
    <property type="project" value="UniProtKB-EC"/>
</dbReference>
<keyword evidence="6" id="KW-0378">Hydrolase</keyword>
<dbReference type="Gene3D" id="3.40.50.1820">
    <property type="entry name" value="alpha/beta hydrolase"/>
    <property type="match status" value="1"/>
</dbReference>
<evidence type="ECO:0000256" key="3">
    <source>
        <dbReference type="ARBA" id="ARBA00010088"/>
    </source>
</evidence>
<evidence type="ECO:0000256" key="4">
    <source>
        <dbReference type="ARBA" id="ARBA00012091"/>
    </source>
</evidence>
<dbReference type="PRINTS" id="PR00412">
    <property type="entry name" value="EPOXHYDRLASE"/>
</dbReference>
<name>A0A8K9V4V5_ONCMY</name>
<dbReference type="PANTHER" id="PTHR21661:SF70">
    <property type="entry name" value="EPOXIDE HYDROLASE 1"/>
    <property type="match status" value="1"/>
</dbReference>
<feature type="active site" description="Nucleophile" evidence="7">
    <location>
        <position position="256"/>
    </location>
</feature>
<evidence type="ECO:0000256" key="5">
    <source>
        <dbReference type="ARBA" id="ARBA00022797"/>
    </source>
</evidence>
<dbReference type="GO" id="GO:0097176">
    <property type="term" value="P:epoxide metabolic process"/>
    <property type="evidence" value="ECO:0007669"/>
    <property type="project" value="TreeGrafter"/>
</dbReference>
<evidence type="ECO:0000259" key="8">
    <source>
        <dbReference type="Pfam" id="PF06441"/>
    </source>
</evidence>
<dbReference type="EC" id="3.3.2.9" evidence="4"/>
<protein>
    <recommendedName>
        <fullName evidence="4">microsomal epoxide hydrolase</fullName>
        <ecNumber evidence="4">3.3.2.9</ecNumber>
    </recommendedName>
</protein>
<accession>A0A8K9V4V5</accession>
<feature type="domain" description="Epoxide hydrolase N-terminal" evidence="8">
    <location>
        <begin position="92"/>
        <end position="190"/>
    </location>
</feature>
<evidence type="ECO:0000256" key="2">
    <source>
        <dbReference type="ARBA" id="ARBA00004111"/>
    </source>
</evidence>
<keyword evidence="10" id="KW-1185">Reference proteome</keyword>
<dbReference type="InterPro" id="IPR029058">
    <property type="entry name" value="AB_hydrolase_fold"/>
</dbReference>
<dbReference type="GeneTree" id="ENSGT00390000002210"/>
<dbReference type="SUPFAM" id="SSF53474">
    <property type="entry name" value="alpha/beta-Hydrolases"/>
    <property type="match status" value="1"/>
</dbReference>
<dbReference type="Ensembl" id="ENSOMYT00000135808.1">
    <property type="protein sequence ID" value="ENSOMYP00000114657.1"/>
    <property type="gene ID" value="ENSOMYG00000014629.2"/>
</dbReference>
<keyword evidence="5" id="KW-0058">Aromatic hydrocarbons catabolism</keyword>
<reference evidence="9" key="1">
    <citation type="submission" date="2020-07" db="EMBL/GenBank/DDBJ databases">
        <title>A long reads based de novo assembly of the rainbow trout Arlee double haploid line genome.</title>
        <authorList>
            <person name="Gao G."/>
            <person name="Palti Y."/>
        </authorList>
    </citation>
    <scope>NUCLEOTIDE SEQUENCE [LARGE SCALE GENOMIC DNA]</scope>
</reference>
<dbReference type="PIRSF" id="PIRSF001112">
    <property type="entry name" value="Epoxide_hydrolase"/>
    <property type="match status" value="1"/>
</dbReference>
<evidence type="ECO:0000313" key="9">
    <source>
        <dbReference type="Ensembl" id="ENSOMYP00000114657.1"/>
    </source>
</evidence>
<comment type="subcellular location">
    <subcellularLocation>
        <location evidence="2">Microsome membrane</location>
        <topology evidence="2">Single-pass membrane protein</topology>
    </subcellularLocation>
</comment>
<evidence type="ECO:0000256" key="6">
    <source>
        <dbReference type="ARBA" id="ARBA00022801"/>
    </source>
</evidence>
<organism evidence="9 10">
    <name type="scientific">Oncorhynchus mykiss</name>
    <name type="common">Rainbow trout</name>
    <name type="synonym">Salmo gairdneri</name>
    <dbReference type="NCBI Taxonomy" id="8022"/>
    <lineage>
        <taxon>Eukaryota</taxon>
        <taxon>Metazoa</taxon>
        <taxon>Chordata</taxon>
        <taxon>Craniata</taxon>
        <taxon>Vertebrata</taxon>
        <taxon>Euteleostomi</taxon>
        <taxon>Actinopterygii</taxon>
        <taxon>Neopterygii</taxon>
        <taxon>Teleostei</taxon>
        <taxon>Protacanthopterygii</taxon>
        <taxon>Salmoniformes</taxon>
        <taxon>Salmonidae</taxon>
        <taxon>Salmoninae</taxon>
        <taxon>Oncorhynchus</taxon>
    </lineage>
</organism>
<comment type="similarity">
    <text evidence="3">Belongs to the peptidase S33 family.</text>
</comment>
<dbReference type="PANTHER" id="PTHR21661">
    <property type="entry name" value="EPOXIDE HYDROLASE 1-RELATED"/>
    <property type="match status" value="1"/>
</dbReference>
<sequence length="487" mass="56173">MFTEILLALVVGGVVYFLVQRSKRHQLKSEDGWWGEGTPMAGEEDLSIRPYTVQTDDEELEVRWGIMGLEGRALRELRLMQQSLVEPHAQCSTQDLYRRIDQTRPFPSLEDSQFNYGFNSHYLQKVVTYWRRDFDWRRQVEKLNKFPHYKTNIEGIDVHYVHVRPKNLPEGVTAVPLLMVHGWPGSFYEFYRMIPLLTQPSNPDDIVFEVVCPSIPGYGFSEAPHKKGFDSVCAARVFHKLMKRLGFQQFYAHGGDWGWIVTTNMAQLEPKIIKGLHLNFAPPSKPGLPVVLSIMLGRSFPKLFGFNEHDIQRIYPVVQNLVVESVKESGYLHIQATKPDTVGRALNDSPVGLAAYILEKFSTWTDHDFRNLDDGGLTRKFSLDDLLTNVMIYWTSGCIISSMRFYKENFSKGLDQPHSKMPVHVPTGFACFPNELMHTPKLWVQQKYRELKTFTPMARGGHFAAMEEPELMAQDIQNFTKMQEKMK</sequence>
<feature type="active site" description="Proton acceptor" evidence="7">
    <location>
        <position position="462"/>
    </location>
</feature>
<evidence type="ECO:0000256" key="7">
    <source>
        <dbReference type="PIRSR" id="PIRSR001112-1"/>
    </source>
</evidence>
<reference evidence="9" key="2">
    <citation type="submission" date="2025-08" db="UniProtKB">
        <authorList>
            <consortium name="Ensembl"/>
        </authorList>
    </citation>
    <scope>IDENTIFICATION</scope>
</reference>
<dbReference type="AlphaFoldDB" id="A0A8K9V4V5"/>
<dbReference type="InterPro" id="IPR000639">
    <property type="entry name" value="Epox_hydrolase-like"/>
</dbReference>
<dbReference type="Pfam" id="PF06441">
    <property type="entry name" value="EHN"/>
    <property type="match status" value="1"/>
</dbReference>
<evidence type="ECO:0000256" key="1">
    <source>
        <dbReference type="ARBA" id="ARBA00000221"/>
    </source>
</evidence>
<dbReference type="InterPro" id="IPR016292">
    <property type="entry name" value="Epoxide_hydrolase"/>
</dbReference>
<reference evidence="9" key="3">
    <citation type="submission" date="2025-09" db="UniProtKB">
        <authorList>
            <consortium name="Ensembl"/>
        </authorList>
    </citation>
    <scope>IDENTIFICATION</scope>
</reference>
<comment type="catalytic activity">
    <reaction evidence="1">
        <text>1-(4-methoxyphenyl)-N-methyl-N-[(3-methyloxetan-3-yl)methyl]methanamine + H2O = 2-{[(4-methoxybenzyl)(methyl)amino]methyl}-2-methylpropane-1,3-diol</text>
        <dbReference type="Rhea" id="RHEA:55764"/>
        <dbReference type="ChEBI" id="CHEBI:15377"/>
        <dbReference type="ChEBI" id="CHEBI:139161"/>
        <dbReference type="ChEBI" id="CHEBI:139164"/>
        <dbReference type="EC" id="3.3.2.9"/>
    </reaction>
</comment>
<dbReference type="Proteomes" id="UP000694395">
    <property type="component" value="Chromosome 4"/>
</dbReference>
<gene>
    <name evidence="9" type="primary">LOC110522278</name>
</gene>
<feature type="active site" description="Proton donor" evidence="7">
    <location>
        <position position="406"/>
    </location>
</feature>